<feature type="modified residue" description="N6-(pyridoxal phosphate)lysine" evidence="11">
    <location>
        <position position="134"/>
    </location>
</feature>
<dbReference type="GO" id="GO:0004795">
    <property type="term" value="F:threonine synthase activity"/>
    <property type="evidence" value="ECO:0007669"/>
    <property type="project" value="UniProtKB-UniRule"/>
</dbReference>
<keyword evidence="8 11" id="KW-0663">Pyridoxal phosphate</keyword>
<accession>A0A2M7VKW6</accession>
<dbReference type="NCBIfam" id="TIGR00260">
    <property type="entry name" value="thrC"/>
    <property type="match status" value="1"/>
</dbReference>
<name>A0A2M7VKW6_9BACT</name>
<dbReference type="InterPro" id="IPR050214">
    <property type="entry name" value="Cys_Synth/Cystath_Beta-Synth"/>
</dbReference>
<feature type="domain" description="Tryptophan synthase beta chain-like PALP" evidence="12">
    <location>
        <begin position="96"/>
        <end position="408"/>
    </location>
</feature>
<evidence type="ECO:0000256" key="11">
    <source>
        <dbReference type="PIRSR" id="PIRSR604450-51"/>
    </source>
</evidence>
<protein>
    <recommendedName>
        <fullName evidence="5 10">Threonine synthase</fullName>
        <ecNumber evidence="4 10">4.2.3.1</ecNumber>
    </recommendedName>
</protein>
<comment type="catalytic activity">
    <reaction evidence="9">
        <text>O-phospho-L-homoserine + H2O = L-threonine + phosphate</text>
        <dbReference type="Rhea" id="RHEA:10840"/>
        <dbReference type="ChEBI" id="CHEBI:15377"/>
        <dbReference type="ChEBI" id="CHEBI:43474"/>
        <dbReference type="ChEBI" id="CHEBI:57590"/>
        <dbReference type="ChEBI" id="CHEBI:57926"/>
        <dbReference type="EC" id="4.2.3.1"/>
    </reaction>
</comment>
<evidence type="ECO:0000256" key="6">
    <source>
        <dbReference type="ARBA" id="ARBA00022605"/>
    </source>
</evidence>
<evidence type="ECO:0000256" key="10">
    <source>
        <dbReference type="NCBIfam" id="TIGR00260"/>
    </source>
</evidence>
<dbReference type="CDD" id="cd01563">
    <property type="entry name" value="Thr-synth_1"/>
    <property type="match status" value="1"/>
</dbReference>
<evidence type="ECO:0000256" key="9">
    <source>
        <dbReference type="ARBA" id="ARBA00049144"/>
    </source>
</evidence>
<dbReference type="GO" id="GO:0009088">
    <property type="term" value="P:threonine biosynthetic process"/>
    <property type="evidence" value="ECO:0007669"/>
    <property type="project" value="UniProtKB-UniRule"/>
</dbReference>
<dbReference type="PANTHER" id="PTHR10314">
    <property type="entry name" value="CYSTATHIONINE BETA-SYNTHASE"/>
    <property type="match status" value="1"/>
</dbReference>
<dbReference type="EC" id="4.2.3.1" evidence="4 10"/>
<evidence type="ECO:0000259" key="12">
    <source>
        <dbReference type="Pfam" id="PF00291"/>
    </source>
</evidence>
<evidence type="ECO:0000256" key="1">
    <source>
        <dbReference type="ARBA" id="ARBA00001933"/>
    </source>
</evidence>
<dbReference type="InterPro" id="IPR036052">
    <property type="entry name" value="TrpB-like_PALP_sf"/>
</dbReference>
<reference evidence="14" key="1">
    <citation type="submission" date="2017-09" db="EMBL/GenBank/DDBJ databases">
        <title>Depth-based differentiation of microbial function through sediment-hosted aquifers and enrichment of novel symbionts in the deep terrestrial subsurface.</title>
        <authorList>
            <person name="Probst A.J."/>
            <person name="Ladd B."/>
            <person name="Jarett J.K."/>
            <person name="Geller-Mcgrath D.E."/>
            <person name="Sieber C.M.K."/>
            <person name="Emerson J.B."/>
            <person name="Anantharaman K."/>
            <person name="Thomas B.C."/>
            <person name="Malmstrom R."/>
            <person name="Stieglmeier M."/>
            <person name="Klingl A."/>
            <person name="Woyke T."/>
            <person name="Ryan C.M."/>
            <person name="Banfield J.F."/>
        </authorList>
    </citation>
    <scope>NUCLEOTIDE SEQUENCE [LARGE SCALE GENOMIC DNA]</scope>
</reference>
<gene>
    <name evidence="13" type="primary">thrC</name>
    <name evidence="13" type="ORF">COX73_00590</name>
</gene>
<feature type="non-terminal residue" evidence="13">
    <location>
        <position position="443"/>
    </location>
</feature>
<evidence type="ECO:0000313" key="13">
    <source>
        <dbReference type="EMBL" id="PJA02477.1"/>
    </source>
</evidence>
<evidence type="ECO:0000313" key="14">
    <source>
        <dbReference type="Proteomes" id="UP000231469"/>
    </source>
</evidence>
<comment type="caution">
    <text evidence="13">The sequence shown here is derived from an EMBL/GenBank/DDBJ whole genome shotgun (WGS) entry which is preliminary data.</text>
</comment>
<comment type="cofactor">
    <cofactor evidence="1 11">
        <name>pyridoxal 5'-phosphate</name>
        <dbReference type="ChEBI" id="CHEBI:597326"/>
    </cofactor>
</comment>
<dbReference type="PROSITE" id="PS00165">
    <property type="entry name" value="DEHYDRATASE_SER_THR"/>
    <property type="match status" value="1"/>
</dbReference>
<evidence type="ECO:0000256" key="8">
    <source>
        <dbReference type="ARBA" id="ARBA00022898"/>
    </source>
</evidence>
<dbReference type="InterPro" id="IPR000634">
    <property type="entry name" value="Ser/Thr_deHydtase_PyrdxlP-BS"/>
</dbReference>
<keyword evidence="6" id="KW-0028">Amino-acid biosynthesis</keyword>
<dbReference type="GO" id="GO:0030170">
    <property type="term" value="F:pyridoxal phosphate binding"/>
    <property type="evidence" value="ECO:0007669"/>
    <property type="project" value="InterPro"/>
</dbReference>
<evidence type="ECO:0000256" key="3">
    <source>
        <dbReference type="ARBA" id="ARBA00005517"/>
    </source>
</evidence>
<evidence type="ECO:0000256" key="2">
    <source>
        <dbReference type="ARBA" id="ARBA00004979"/>
    </source>
</evidence>
<comment type="similarity">
    <text evidence="3">Belongs to the threonine synthase family.</text>
</comment>
<dbReference type="Pfam" id="PF00291">
    <property type="entry name" value="PALP"/>
    <property type="match status" value="1"/>
</dbReference>
<keyword evidence="7" id="KW-0791">Threonine biosynthesis</keyword>
<evidence type="ECO:0000256" key="4">
    <source>
        <dbReference type="ARBA" id="ARBA00013028"/>
    </source>
</evidence>
<evidence type="ECO:0000256" key="5">
    <source>
        <dbReference type="ARBA" id="ARBA00018679"/>
    </source>
</evidence>
<evidence type="ECO:0000256" key="7">
    <source>
        <dbReference type="ARBA" id="ARBA00022697"/>
    </source>
</evidence>
<organism evidence="13 14">
    <name type="scientific">bacterium (Candidatus Gribaldobacteria) CG_4_10_14_0_2_um_filter_36_18</name>
    <dbReference type="NCBI Taxonomy" id="2014264"/>
    <lineage>
        <taxon>Bacteria</taxon>
        <taxon>Candidatus Gribaldobacteria</taxon>
    </lineage>
</organism>
<dbReference type="InterPro" id="IPR001926">
    <property type="entry name" value="TrpB-like_PALP"/>
</dbReference>
<dbReference type="UniPathway" id="UPA00050">
    <property type="reaction ID" value="UER00065"/>
</dbReference>
<dbReference type="SUPFAM" id="SSF53686">
    <property type="entry name" value="Tryptophan synthase beta subunit-like PLP-dependent enzymes"/>
    <property type="match status" value="1"/>
</dbReference>
<sequence>MTKPFTVKQTWLRCIGCGYKTDLLDERKFRCPKCGDLYDIEHDFDLIGKGLKDYFEVFDKRASSTAFYSDRPVNRSGVWRFKEWIMPFMPDNLIVSLNEGVVPIIRAGKHLRDWVGDVDLYIILEGMTPTGSFKDFGGTVMMSVARAAGIEAVACASTGDTSAMAAAYAAAAGIKCAVILPQGKVTAVQMAQPLVYGAKIITLPGDFDDCMRVMQELVANHGVYPANSLNPARIEGHQATVFQIAQYFDRQLPDWIALPVGNGSNCSSVGKAMRLMESFGFKKTSRILGCQSEAANPLAKSWNLAGKDNQVSLEEWKSKYEPVKAGETAATAARIGNPVSRDKVMREIVHSCGAMQVATEQDLNEAVSLCGKDGYFVCPQTGIALAGVRDATKRGWIRKGESVVVVSTATGLKFTETAAAHLQHNIISAGDCRSETVAKIMNI</sequence>
<dbReference type="InterPro" id="IPR004450">
    <property type="entry name" value="Thr_synthase-like"/>
</dbReference>
<dbReference type="AlphaFoldDB" id="A0A2M7VKW6"/>
<proteinExistence type="inferred from homology"/>
<dbReference type="EMBL" id="PFPS01000025">
    <property type="protein sequence ID" value="PJA02477.1"/>
    <property type="molecule type" value="Genomic_DNA"/>
</dbReference>
<dbReference type="Proteomes" id="UP000231469">
    <property type="component" value="Unassembled WGS sequence"/>
</dbReference>
<comment type="pathway">
    <text evidence="2">Amino-acid biosynthesis; L-threonine biosynthesis; L-threonine from L-aspartate: step 5/5.</text>
</comment>
<dbReference type="Gene3D" id="3.40.50.1100">
    <property type="match status" value="2"/>
</dbReference>